<dbReference type="RefSeq" id="XP_007406701.1">
    <property type="nucleotide sequence ID" value="XM_007406639.1"/>
</dbReference>
<evidence type="ECO:0000256" key="1">
    <source>
        <dbReference type="SAM" id="MobiDB-lite"/>
    </source>
</evidence>
<protein>
    <submittedName>
        <fullName evidence="2">Uncharacterized protein</fullName>
    </submittedName>
</protein>
<name>F4RB87_MELLP</name>
<feature type="compositionally biased region" description="Low complexity" evidence="1">
    <location>
        <begin position="71"/>
        <end position="81"/>
    </location>
</feature>
<dbReference type="HOGENOM" id="CLU_121538_0_0_1"/>
<feature type="compositionally biased region" description="Basic and acidic residues" evidence="1">
    <location>
        <begin position="85"/>
        <end position="98"/>
    </location>
</feature>
<feature type="compositionally biased region" description="Polar residues" evidence="1">
    <location>
        <begin position="125"/>
        <end position="143"/>
    </location>
</feature>
<sequence length="193" mass="22110">MILPHRRDLAKWRWQHPTFPFGSIGISRGSFFSKSRRRSSRPSPARIRSQMIEVPSDSRRTAQRHYDPSDSESSVYQPPSSSKRKRDDPPTEDEHSDHSQSLQPRHKAKNPTKSSSQTRSKRCRQVQSDLSQQAQGSDNIASSQAVPLQVDLIQDSDGENAKVAKKPKKEHTFDNIRDYFNEMTTVINFNSSF</sequence>
<feature type="compositionally biased region" description="Basic and acidic residues" evidence="1">
    <location>
        <begin position="56"/>
        <end position="68"/>
    </location>
</feature>
<dbReference type="Proteomes" id="UP000001072">
    <property type="component" value="Unassembled WGS sequence"/>
</dbReference>
<proteinExistence type="predicted"/>
<dbReference type="KEGG" id="mlr:MELLADRAFT_94366"/>
<organism evidence="3">
    <name type="scientific">Melampsora larici-populina (strain 98AG31 / pathotype 3-4-7)</name>
    <name type="common">Poplar leaf rust fungus</name>
    <dbReference type="NCBI Taxonomy" id="747676"/>
    <lineage>
        <taxon>Eukaryota</taxon>
        <taxon>Fungi</taxon>
        <taxon>Dikarya</taxon>
        <taxon>Basidiomycota</taxon>
        <taxon>Pucciniomycotina</taxon>
        <taxon>Pucciniomycetes</taxon>
        <taxon>Pucciniales</taxon>
        <taxon>Melampsoraceae</taxon>
        <taxon>Melampsora</taxon>
    </lineage>
</organism>
<dbReference type="GeneID" id="18936856"/>
<dbReference type="VEuPathDB" id="FungiDB:MELLADRAFT_94366"/>
<dbReference type="InParanoid" id="F4RB87"/>
<dbReference type="AlphaFoldDB" id="F4RB87"/>
<feature type="region of interest" description="Disordered" evidence="1">
    <location>
        <begin position="25"/>
        <end position="143"/>
    </location>
</feature>
<keyword evidence="3" id="KW-1185">Reference proteome</keyword>
<gene>
    <name evidence="2" type="ORF">MELLADRAFT_94366</name>
</gene>
<accession>F4RB87</accession>
<reference evidence="3" key="1">
    <citation type="journal article" date="2011" name="Proc. Natl. Acad. Sci. U.S.A.">
        <title>Obligate biotrophy features unraveled by the genomic analysis of rust fungi.</title>
        <authorList>
            <person name="Duplessis S."/>
            <person name="Cuomo C.A."/>
            <person name="Lin Y.-C."/>
            <person name="Aerts A."/>
            <person name="Tisserant E."/>
            <person name="Veneault-Fourrey C."/>
            <person name="Joly D.L."/>
            <person name="Hacquard S."/>
            <person name="Amselem J."/>
            <person name="Cantarel B.L."/>
            <person name="Chiu R."/>
            <person name="Coutinho P.M."/>
            <person name="Feau N."/>
            <person name="Field M."/>
            <person name="Frey P."/>
            <person name="Gelhaye E."/>
            <person name="Goldberg J."/>
            <person name="Grabherr M.G."/>
            <person name="Kodira C.D."/>
            <person name="Kohler A."/>
            <person name="Kuees U."/>
            <person name="Lindquist E.A."/>
            <person name="Lucas S.M."/>
            <person name="Mago R."/>
            <person name="Mauceli E."/>
            <person name="Morin E."/>
            <person name="Murat C."/>
            <person name="Pangilinan J.L."/>
            <person name="Park R."/>
            <person name="Pearson M."/>
            <person name="Quesneville H."/>
            <person name="Rouhier N."/>
            <person name="Sakthikumar S."/>
            <person name="Salamov A.A."/>
            <person name="Schmutz J."/>
            <person name="Selles B."/>
            <person name="Shapiro H."/>
            <person name="Tanguay P."/>
            <person name="Tuskan G.A."/>
            <person name="Henrissat B."/>
            <person name="Van de Peer Y."/>
            <person name="Rouze P."/>
            <person name="Ellis J.G."/>
            <person name="Dodds P.N."/>
            <person name="Schein J.E."/>
            <person name="Zhong S."/>
            <person name="Hamelin R.C."/>
            <person name="Grigoriev I.V."/>
            <person name="Szabo L.J."/>
            <person name="Martin F."/>
        </authorList>
    </citation>
    <scope>NUCLEOTIDE SEQUENCE [LARGE SCALE GENOMIC DNA]</scope>
    <source>
        <strain evidence="3">98AG31 / pathotype 3-4-7</strain>
    </source>
</reference>
<evidence type="ECO:0000313" key="2">
    <source>
        <dbReference type="EMBL" id="EGG10400.1"/>
    </source>
</evidence>
<evidence type="ECO:0000313" key="3">
    <source>
        <dbReference type="Proteomes" id="UP000001072"/>
    </source>
</evidence>
<dbReference type="EMBL" id="GL883095">
    <property type="protein sequence ID" value="EGG10400.1"/>
    <property type="molecule type" value="Genomic_DNA"/>
</dbReference>